<evidence type="ECO:0000313" key="6">
    <source>
        <dbReference type="Proteomes" id="UP000242474"/>
    </source>
</evidence>
<proteinExistence type="predicted"/>
<dbReference type="GO" id="GO:0005634">
    <property type="term" value="C:nucleus"/>
    <property type="evidence" value="ECO:0007669"/>
    <property type="project" value="UniProtKB-SubCell"/>
</dbReference>
<dbReference type="EMBL" id="KZ303543">
    <property type="protein sequence ID" value="PIA13214.1"/>
    <property type="molecule type" value="Genomic_DNA"/>
</dbReference>
<evidence type="ECO:0000256" key="1">
    <source>
        <dbReference type="ARBA" id="ARBA00004123"/>
    </source>
</evidence>
<dbReference type="CDD" id="cd03757">
    <property type="entry name" value="proteasome_beta_type_1"/>
    <property type="match status" value="1"/>
</dbReference>
<dbReference type="InterPro" id="IPR029055">
    <property type="entry name" value="Ntn_hydrolases_N"/>
</dbReference>
<keyword evidence="4" id="KW-0539">Nucleus</keyword>
<evidence type="ECO:0000256" key="2">
    <source>
        <dbReference type="ARBA" id="ARBA00022490"/>
    </source>
</evidence>
<keyword evidence="3" id="KW-0647">Proteasome</keyword>
<accession>A0A2G5B2I9</accession>
<dbReference type="InterPro" id="IPR001353">
    <property type="entry name" value="Proteasome_sua/b"/>
</dbReference>
<comment type="subcellular location">
    <subcellularLocation>
        <location evidence="1">Nucleus</location>
    </subcellularLocation>
</comment>
<dbReference type="PANTHER" id="PTHR32194">
    <property type="entry name" value="METALLOPROTEASE TLDD"/>
    <property type="match status" value="1"/>
</dbReference>
<dbReference type="Pfam" id="PF00227">
    <property type="entry name" value="Proteasome"/>
    <property type="match status" value="1"/>
</dbReference>
<evidence type="ECO:0000256" key="4">
    <source>
        <dbReference type="ARBA" id="ARBA00023242"/>
    </source>
</evidence>
<sequence>MDFMMHLEQQQQLEPTQAPVERHSHNHWNPYVDNGGTSLIIAGKDFVLVASDARQSVGYNINTRYDPKAFELSNKTVLATSVCSADAKRLCEVLEQRAQVYYHKHERQIGTRALAQQLSNTLYSRRMFPYYVFPLLGGIDAEGKGAAYAYDAIGNMERVTYKAFGSAAALVQPFLDSQVGMNNQRGAEGERLLSREEALRIAIDSFTSATERDIYTGDWLDIFIIDAAGVHKETRELKHD</sequence>
<dbReference type="FunFam" id="3.60.20.10:FF:000027">
    <property type="entry name" value="Proteasome subunit beta type-6"/>
    <property type="match status" value="1"/>
</dbReference>
<dbReference type="GO" id="GO:0005839">
    <property type="term" value="C:proteasome core complex"/>
    <property type="evidence" value="ECO:0007669"/>
    <property type="project" value="InterPro"/>
</dbReference>
<dbReference type="GO" id="GO:0016787">
    <property type="term" value="F:hydrolase activity"/>
    <property type="evidence" value="ECO:0007669"/>
    <property type="project" value="UniProtKB-KW"/>
</dbReference>
<dbReference type="Gene3D" id="3.60.20.10">
    <property type="entry name" value="Glutamine Phosphoribosylpyrophosphate, subunit 1, domain 1"/>
    <property type="match status" value="1"/>
</dbReference>
<evidence type="ECO:0000256" key="3">
    <source>
        <dbReference type="ARBA" id="ARBA00022942"/>
    </source>
</evidence>
<evidence type="ECO:0000313" key="5">
    <source>
        <dbReference type="EMBL" id="PIA13214.1"/>
    </source>
</evidence>
<protein>
    <submittedName>
        <fullName evidence="5">N-terminal nucleophile aminohydrolase</fullName>
    </submittedName>
</protein>
<dbReference type="SUPFAM" id="SSF56235">
    <property type="entry name" value="N-terminal nucleophile aminohydrolases (Ntn hydrolases)"/>
    <property type="match status" value="1"/>
</dbReference>
<dbReference type="PROSITE" id="PS51476">
    <property type="entry name" value="PROTEASOME_BETA_2"/>
    <property type="match status" value="1"/>
</dbReference>
<dbReference type="STRING" id="763665.A0A2G5B2I9"/>
<dbReference type="InterPro" id="IPR023333">
    <property type="entry name" value="Proteasome_suB-type"/>
</dbReference>
<keyword evidence="6" id="KW-1185">Reference proteome</keyword>
<keyword evidence="2" id="KW-0963">Cytoplasm</keyword>
<name>A0A2G5B2I9_COERN</name>
<dbReference type="Proteomes" id="UP000242474">
    <property type="component" value="Unassembled WGS sequence"/>
</dbReference>
<gene>
    <name evidence="5" type="ORF">COEREDRAFT_83628</name>
</gene>
<dbReference type="PANTHER" id="PTHR32194:SF2">
    <property type="entry name" value="PROTEASOME SUBUNIT BETA TYPE-1"/>
    <property type="match status" value="1"/>
</dbReference>
<dbReference type="GO" id="GO:0005737">
    <property type="term" value="C:cytoplasm"/>
    <property type="evidence" value="ECO:0007669"/>
    <property type="project" value="TreeGrafter"/>
</dbReference>
<reference evidence="5 6" key="1">
    <citation type="journal article" date="2015" name="Genome Biol. Evol.">
        <title>Phylogenomic analyses indicate that early fungi evolved digesting cell walls of algal ancestors of land plants.</title>
        <authorList>
            <person name="Chang Y."/>
            <person name="Wang S."/>
            <person name="Sekimoto S."/>
            <person name="Aerts A.L."/>
            <person name="Choi C."/>
            <person name="Clum A."/>
            <person name="LaButti K.M."/>
            <person name="Lindquist E.A."/>
            <person name="Yee Ngan C."/>
            <person name="Ohm R.A."/>
            <person name="Salamov A.A."/>
            <person name="Grigoriev I.V."/>
            <person name="Spatafora J.W."/>
            <person name="Berbee M.L."/>
        </authorList>
    </citation>
    <scope>NUCLEOTIDE SEQUENCE [LARGE SCALE GENOMIC DNA]</scope>
    <source>
        <strain evidence="5 6">NRRL 1564</strain>
    </source>
</reference>
<organism evidence="5 6">
    <name type="scientific">Coemansia reversa (strain ATCC 12441 / NRRL 1564)</name>
    <dbReference type="NCBI Taxonomy" id="763665"/>
    <lineage>
        <taxon>Eukaryota</taxon>
        <taxon>Fungi</taxon>
        <taxon>Fungi incertae sedis</taxon>
        <taxon>Zoopagomycota</taxon>
        <taxon>Kickxellomycotina</taxon>
        <taxon>Kickxellomycetes</taxon>
        <taxon>Kickxellales</taxon>
        <taxon>Kickxellaceae</taxon>
        <taxon>Coemansia</taxon>
    </lineage>
</organism>
<dbReference type="GO" id="GO:0051603">
    <property type="term" value="P:proteolysis involved in protein catabolic process"/>
    <property type="evidence" value="ECO:0007669"/>
    <property type="project" value="InterPro"/>
</dbReference>
<dbReference type="AlphaFoldDB" id="A0A2G5B2I9"/>
<dbReference type="OrthoDB" id="268479at2759"/>
<keyword evidence="5" id="KW-0378">Hydrolase</keyword>